<protein>
    <submittedName>
        <fullName evidence="2">Integrase-like protein</fullName>
    </submittedName>
</protein>
<dbReference type="Proteomes" id="UP000315677">
    <property type="component" value="Unassembled WGS sequence"/>
</dbReference>
<dbReference type="Pfam" id="PF13565">
    <property type="entry name" value="HTH_32"/>
    <property type="match status" value="1"/>
</dbReference>
<dbReference type="InterPro" id="IPR012337">
    <property type="entry name" value="RNaseH-like_sf"/>
</dbReference>
<dbReference type="InterPro" id="IPR036397">
    <property type="entry name" value="RNaseH_sf"/>
</dbReference>
<dbReference type="GO" id="GO:0003676">
    <property type="term" value="F:nucleic acid binding"/>
    <property type="evidence" value="ECO:0007669"/>
    <property type="project" value="InterPro"/>
</dbReference>
<reference evidence="2 3" key="1">
    <citation type="submission" date="2019-06" db="EMBL/GenBank/DDBJ databases">
        <title>Sequencing the genomes of 1000 actinobacteria strains.</title>
        <authorList>
            <person name="Klenk H.-P."/>
        </authorList>
    </citation>
    <scope>NUCLEOTIDE SEQUENCE [LARGE SCALE GENOMIC DNA]</scope>
    <source>
        <strain evidence="2 3">DSM 45301</strain>
    </source>
</reference>
<proteinExistence type="predicted"/>
<dbReference type="GO" id="GO:0015074">
    <property type="term" value="P:DNA integration"/>
    <property type="evidence" value="ECO:0007669"/>
    <property type="project" value="InterPro"/>
</dbReference>
<dbReference type="EMBL" id="VFPA01000002">
    <property type="protein sequence ID" value="TQM11063.1"/>
    <property type="molecule type" value="Genomic_DNA"/>
</dbReference>
<dbReference type="PROSITE" id="PS50994">
    <property type="entry name" value="INTEGRASE"/>
    <property type="match status" value="1"/>
</dbReference>
<gene>
    <name evidence="2" type="ORF">FB558_3604</name>
</gene>
<dbReference type="SUPFAM" id="SSF53098">
    <property type="entry name" value="Ribonuclease H-like"/>
    <property type="match status" value="1"/>
</dbReference>
<feature type="domain" description="Integrase catalytic" evidence="1">
    <location>
        <begin position="154"/>
        <end position="332"/>
    </location>
</feature>
<dbReference type="InterPro" id="IPR001584">
    <property type="entry name" value="Integrase_cat-core"/>
</dbReference>
<dbReference type="AlphaFoldDB" id="A0A543DP54"/>
<evidence type="ECO:0000313" key="2">
    <source>
        <dbReference type="EMBL" id="TQM11063.1"/>
    </source>
</evidence>
<keyword evidence="3" id="KW-1185">Reference proteome</keyword>
<name>A0A543DP54_9PSEU</name>
<evidence type="ECO:0000313" key="3">
    <source>
        <dbReference type="Proteomes" id="UP000315677"/>
    </source>
</evidence>
<dbReference type="Gene3D" id="3.30.420.10">
    <property type="entry name" value="Ribonuclease H-like superfamily/Ribonuclease H"/>
    <property type="match status" value="1"/>
</dbReference>
<evidence type="ECO:0000259" key="1">
    <source>
        <dbReference type="PROSITE" id="PS50994"/>
    </source>
</evidence>
<dbReference type="Pfam" id="PF13683">
    <property type="entry name" value="rve_3"/>
    <property type="match status" value="1"/>
</dbReference>
<sequence>MLRLAESALYLITLQILSWLALLSRCRTVLITEVLTLRHEVIVLRRQAGPPRPSWPDRAILSALARILPRKLRHQRLVTPATLLTWHRRLITKKWTYPSPPGRPRINDALRDLVIRLARENPRWGHRRIQGELSRLGHHIGAGTIRRVLATGRRGPAPRGTDTQWRTFLRAQAAGLLATDFFHLDTIGLRRLYVLFVMEIRTRRVHILGVTAHPTAAWTTQAARNLLADLDQRISGFRFLIRDRDGKYGPSFDAVFASEGIEAVKTPPRTPRANCYAERFVRTVRSECTDRILIYNERHAATVIDQFTRHFNDHRPHQGREQRPPNHDPAVVIPLDGPILRRRVLGGVINEYRRVA</sequence>
<comment type="caution">
    <text evidence="2">The sequence shown here is derived from an EMBL/GenBank/DDBJ whole genome shotgun (WGS) entry which is preliminary data.</text>
</comment>
<organism evidence="2 3">
    <name type="scientific">Pseudonocardia kunmingensis</name>
    <dbReference type="NCBI Taxonomy" id="630975"/>
    <lineage>
        <taxon>Bacteria</taxon>
        <taxon>Bacillati</taxon>
        <taxon>Actinomycetota</taxon>
        <taxon>Actinomycetes</taxon>
        <taxon>Pseudonocardiales</taxon>
        <taxon>Pseudonocardiaceae</taxon>
        <taxon>Pseudonocardia</taxon>
    </lineage>
</organism>
<accession>A0A543DP54</accession>